<sequence length="102" mass="12243">MPAMEDFTAKVYIFADDKSHLDSMFRLQRYGILHSFRIYEMQVLDEEDYHRMLKLVLWMVNACRNAPQFFAKMLSTDKVTFTRNNSHIWSKENPRSIVPQHN</sequence>
<protein>
    <submittedName>
        <fullName evidence="1">Uncharacterized protein</fullName>
    </submittedName>
</protein>
<proteinExistence type="predicted"/>
<organism evidence="1 2">
    <name type="scientific">Caerostris extrusa</name>
    <name type="common">Bark spider</name>
    <name type="synonym">Caerostris bankana</name>
    <dbReference type="NCBI Taxonomy" id="172846"/>
    <lineage>
        <taxon>Eukaryota</taxon>
        <taxon>Metazoa</taxon>
        <taxon>Ecdysozoa</taxon>
        <taxon>Arthropoda</taxon>
        <taxon>Chelicerata</taxon>
        <taxon>Arachnida</taxon>
        <taxon>Araneae</taxon>
        <taxon>Araneomorphae</taxon>
        <taxon>Entelegynae</taxon>
        <taxon>Araneoidea</taxon>
        <taxon>Araneidae</taxon>
        <taxon>Caerostris</taxon>
    </lineage>
</organism>
<accession>A0AAV4SMT7</accession>
<dbReference type="EMBL" id="BPLR01009784">
    <property type="protein sequence ID" value="GIY34561.1"/>
    <property type="molecule type" value="Genomic_DNA"/>
</dbReference>
<comment type="caution">
    <text evidence="1">The sequence shown here is derived from an EMBL/GenBank/DDBJ whole genome shotgun (WGS) entry which is preliminary data.</text>
</comment>
<evidence type="ECO:0000313" key="1">
    <source>
        <dbReference type="EMBL" id="GIY34561.1"/>
    </source>
</evidence>
<gene>
    <name evidence="1" type="ORF">CEXT_292271</name>
</gene>
<evidence type="ECO:0000313" key="2">
    <source>
        <dbReference type="Proteomes" id="UP001054945"/>
    </source>
</evidence>
<name>A0AAV4SMT7_CAEEX</name>
<keyword evidence="2" id="KW-1185">Reference proteome</keyword>
<reference evidence="1 2" key="1">
    <citation type="submission" date="2021-06" db="EMBL/GenBank/DDBJ databases">
        <title>Caerostris extrusa draft genome.</title>
        <authorList>
            <person name="Kono N."/>
            <person name="Arakawa K."/>
        </authorList>
    </citation>
    <scope>NUCLEOTIDE SEQUENCE [LARGE SCALE GENOMIC DNA]</scope>
</reference>
<dbReference type="AlphaFoldDB" id="A0AAV4SMT7"/>
<dbReference type="Proteomes" id="UP001054945">
    <property type="component" value="Unassembled WGS sequence"/>
</dbReference>